<dbReference type="SUPFAM" id="SSF160945">
    <property type="entry name" value="PH0156-like"/>
    <property type="match status" value="1"/>
</dbReference>
<organism evidence="1 2">
    <name type="scientific">Candidatus Fischerbacteria bacterium RBG_13_37_8</name>
    <dbReference type="NCBI Taxonomy" id="1817863"/>
    <lineage>
        <taxon>Bacteria</taxon>
        <taxon>Candidatus Fischeribacteriota</taxon>
    </lineage>
</organism>
<name>A0A1F5VQR6_9BACT</name>
<gene>
    <name evidence="1" type="ORF">A2Y62_10365</name>
</gene>
<evidence type="ECO:0008006" key="3">
    <source>
        <dbReference type="Google" id="ProtNLM"/>
    </source>
</evidence>
<evidence type="ECO:0000313" key="1">
    <source>
        <dbReference type="EMBL" id="OGF65707.1"/>
    </source>
</evidence>
<proteinExistence type="predicted"/>
<dbReference type="EMBL" id="MFGW01000109">
    <property type="protein sequence ID" value="OGF65707.1"/>
    <property type="molecule type" value="Genomic_DNA"/>
</dbReference>
<reference evidence="1 2" key="1">
    <citation type="journal article" date="2016" name="Nat. Commun.">
        <title>Thousands of microbial genomes shed light on interconnected biogeochemical processes in an aquifer system.</title>
        <authorList>
            <person name="Anantharaman K."/>
            <person name="Brown C.T."/>
            <person name="Hug L.A."/>
            <person name="Sharon I."/>
            <person name="Castelle C.J."/>
            <person name="Probst A.J."/>
            <person name="Thomas B.C."/>
            <person name="Singh A."/>
            <person name="Wilkins M.J."/>
            <person name="Karaoz U."/>
            <person name="Brodie E.L."/>
            <person name="Williams K.H."/>
            <person name="Hubbard S.S."/>
            <person name="Banfield J.F."/>
        </authorList>
    </citation>
    <scope>NUCLEOTIDE SEQUENCE [LARGE SCALE GENOMIC DNA]</scope>
</reference>
<accession>A0A1F5VQR6</accession>
<dbReference type="AlphaFoldDB" id="A0A1F5VQR6"/>
<comment type="caution">
    <text evidence="1">The sequence shown here is derived from an EMBL/GenBank/DDBJ whole genome shotgun (WGS) entry which is preliminary data.</text>
</comment>
<dbReference type="Proteomes" id="UP000178943">
    <property type="component" value="Unassembled WGS sequence"/>
</dbReference>
<protein>
    <recommendedName>
        <fullName evidence="3">DUF4276 family protein</fullName>
    </recommendedName>
</protein>
<evidence type="ECO:0000313" key="2">
    <source>
        <dbReference type="Proteomes" id="UP000178943"/>
    </source>
</evidence>
<dbReference type="STRING" id="1817863.A2Y62_10365"/>
<sequence>MHKLIIIVEGDVDKVIFAELLKILKYNQYQILIGSEGVEDPSAKGRDAVINSLKDHINNKIFRDIYLALDLDNKSEKQLFTYVEKRCSGIMHPVAAGSYQAGETRIRIIPIGLRNDKTLKKWSISKNQAEDYLFKLILEKDIFNHLHKKFPACIKKNLNYEKALYKMKEMQNLLSKQNLIADNSKIYLEFFAAISAWIVSPATLTKKIFAHCSDELIRTTFQNILSRLND</sequence>